<dbReference type="EMBL" id="JAATJA010000002">
    <property type="protein sequence ID" value="NJB68550.1"/>
    <property type="molecule type" value="Genomic_DNA"/>
</dbReference>
<name>A0A846QNF5_9BACT</name>
<dbReference type="RefSeq" id="WP_167941605.1">
    <property type="nucleotide sequence ID" value="NZ_JAATJA010000002.1"/>
</dbReference>
<dbReference type="Proteomes" id="UP000580856">
    <property type="component" value="Unassembled WGS sequence"/>
</dbReference>
<accession>A0A846QNF5</accession>
<comment type="caution">
    <text evidence="1">The sequence shown here is derived from an EMBL/GenBank/DDBJ whole genome shotgun (WGS) entry which is preliminary data.</text>
</comment>
<protein>
    <submittedName>
        <fullName evidence="1">Uncharacterized protein</fullName>
    </submittedName>
</protein>
<evidence type="ECO:0000313" key="1">
    <source>
        <dbReference type="EMBL" id="NJB68550.1"/>
    </source>
</evidence>
<proteinExistence type="predicted"/>
<reference evidence="1 2" key="1">
    <citation type="submission" date="2020-03" db="EMBL/GenBank/DDBJ databases">
        <title>Genomic Encyclopedia of Type Strains, Phase IV (KMG-IV): sequencing the most valuable type-strain genomes for metagenomic binning, comparative biology and taxonomic classification.</title>
        <authorList>
            <person name="Goeker M."/>
        </authorList>
    </citation>
    <scope>NUCLEOTIDE SEQUENCE [LARGE SCALE GENOMIC DNA]</scope>
    <source>
        <strain evidence="1 2">DSM 24233</strain>
    </source>
</reference>
<organism evidence="1 2">
    <name type="scientific">Desulfobaculum xiamenense</name>
    <dbReference type="NCBI Taxonomy" id="995050"/>
    <lineage>
        <taxon>Bacteria</taxon>
        <taxon>Pseudomonadati</taxon>
        <taxon>Thermodesulfobacteriota</taxon>
        <taxon>Desulfovibrionia</taxon>
        <taxon>Desulfovibrionales</taxon>
        <taxon>Desulfovibrionaceae</taxon>
        <taxon>Desulfobaculum</taxon>
    </lineage>
</organism>
<sequence>MGVPTAETIIPVCICEPDDYLCDVKQVVLHLAMKEARNAFNNAIRAHCRHYYKPRIPHEILSMASSAQRWHAWARLLMNGVETRLGPELRDRLADVLAERLLQAPMLSTSGIPKAPPFNFSRFLPLSADMLRLTAHPTPTFQCPGLDALWADDALVREATGDRALSIPPQPSATTLAPGWDGRPEPRIAAFLDHLRTDTSLIEGGQLELSGDRLVLRLLYRRPVAAAPAEADA</sequence>
<dbReference type="AlphaFoldDB" id="A0A846QNF5"/>
<gene>
    <name evidence="1" type="ORF">GGQ74_002223</name>
</gene>
<evidence type="ECO:0000313" key="2">
    <source>
        <dbReference type="Proteomes" id="UP000580856"/>
    </source>
</evidence>
<keyword evidence="2" id="KW-1185">Reference proteome</keyword>